<gene>
    <name evidence="1" type="ordered locus">Kole_1352</name>
</gene>
<dbReference type="AlphaFoldDB" id="C5CDN4"/>
<sequence length="675" mass="77115">MKKLMLALLLMLAVIVAAVNVPIQPVLWYNIEDQLANVEPVGRADLIRLLIYHNLDPVINFTEYEIWTNSQAFNTIKFTDPVTKGEIAAILVKYLGLELDAIDYPINAPYDPSIKTKYEAAGYKNGTFDTTRIWGYLEELKKAGISITDLDKNVKRVELIKYLVDAFVIKHPEYKYLKDKINKLKTLYSRSLTTSAEDAAYIYVFENYFLVEDKNNKGKAIPLLADKELYKSADFFGRTYEDYVARDEAFALFARIALADVKKAEDLGLLVPVREFQNVVNYKAKYDGQLVFCDLKLPKDVVVEVKAYTADDLLKMWEEKHKNIENFETMKEEFEKKLAELKSFTLVKTESGKVYILLNESIFSYDFKNDPKPAFVAEGNEFAEHYLALPDESRSEEITKRVVADVVNRVKDDYTVYSDKLDKDIDISKIPEFTMKIYTVNGDVIENKVNKVYPKELVRFTYVEEIKMVTKVAMDKATFVGAKSVFYPVAARILYSQEPMTLGKLREFVGTFGEQLMSPDVKIVEVINMLKGFLEVFDEAGVPEDAVFAAKAEFTNNPEVPVPVISIENAEISYKMLGRLVSAKFYEKDKVFFFEFLTEIIPEKEMVKGNIYATIVGSDTGTVINKGLKELILTSVTVNGIEIPYSKLSGNYIVLLEKHEDDENIPDHFIRIYAE</sequence>
<proteinExistence type="predicted"/>
<dbReference type="eggNOG" id="ENOG50336ZH">
    <property type="taxonomic scope" value="Bacteria"/>
</dbReference>
<keyword evidence="2" id="KW-1185">Reference proteome</keyword>
<dbReference type="STRING" id="521045.Kole_1352"/>
<dbReference type="Proteomes" id="UP000002382">
    <property type="component" value="Chromosome"/>
</dbReference>
<dbReference type="KEGG" id="kol:Kole_1352"/>
<protein>
    <submittedName>
        <fullName evidence="1">Uncharacterized protein</fullName>
    </submittedName>
</protein>
<dbReference type="HOGENOM" id="CLU_406985_0_0_0"/>
<evidence type="ECO:0000313" key="2">
    <source>
        <dbReference type="Proteomes" id="UP000002382"/>
    </source>
</evidence>
<reference evidence="1 2" key="2">
    <citation type="journal article" date="2011" name="J. Bacteriol.">
        <title>Genome Sequence of Kosmotoga olearia Strain TBF 19.5.1, a Thermophilic Bacterium with a Wide Growth Temperature Range, Isolated from the Troll B Oil Platform in the North Sea.</title>
        <authorList>
            <person name="Swithers K.S."/>
            <person name="Dipippo J.L."/>
            <person name="Bruce D.C."/>
            <person name="Detter C."/>
            <person name="Tapia R."/>
            <person name="Han S."/>
            <person name="Goodwin L.A."/>
            <person name="Han J."/>
            <person name="Woyke T."/>
            <person name="Pitluck S."/>
            <person name="Pennacchio L."/>
            <person name="Nolan M."/>
            <person name="Mikhailova N."/>
            <person name="Land M.L."/>
            <person name="Nesbo C.L."/>
            <person name="Gogarten J.P."/>
            <person name="Noll K.M."/>
        </authorList>
    </citation>
    <scope>NUCLEOTIDE SEQUENCE [LARGE SCALE GENOMIC DNA]</scope>
    <source>
        <strain evidence="2">ATCC BAA-1733 / DSM 21960 / TBF 19.5.1</strain>
    </source>
</reference>
<evidence type="ECO:0000313" key="1">
    <source>
        <dbReference type="EMBL" id="ACR80046.1"/>
    </source>
</evidence>
<name>C5CDN4_KOSOT</name>
<dbReference type="OrthoDB" id="39067at2"/>
<accession>C5CDN4</accession>
<organism evidence="1 2">
    <name type="scientific">Kosmotoga olearia (strain ATCC BAA-1733 / DSM 21960 / TBF 19.5.1)</name>
    <dbReference type="NCBI Taxonomy" id="521045"/>
    <lineage>
        <taxon>Bacteria</taxon>
        <taxon>Thermotogati</taxon>
        <taxon>Thermotogota</taxon>
        <taxon>Thermotogae</taxon>
        <taxon>Kosmotogales</taxon>
        <taxon>Kosmotogaceae</taxon>
        <taxon>Kosmotoga</taxon>
    </lineage>
</organism>
<reference evidence="1 2" key="1">
    <citation type="submission" date="2009-06" db="EMBL/GenBank/DDBJ databases">
        <title>Complete sequence of Thermotogales bacterium TBF 19.5.1.</title>
        <authorList>
            <consortium name="US DOE Joint Genome Institute"/>
            <person name="Lucas S."/>
            <person name="Copeland A."/>
            <person name="Lapidus A."/>
            <person name="Glavina del Rio T."/>
            <person name="Tice H."/>
            <person name="Bruce D."/>
            <person name="Goodwin L."/>
            <person name="Pitluck S."/>
            <person name="Chertkov O."/>
            <person name="Brettin T."/>
            <person name="Detter J.C."/>
            <person name="Han C."/>
            <person name="Schmutz J."/>
            <person name="Larimer F."/>
            <person name="Land M."/>
            <person name="Hauser L."/>
            <person name="Kyrpides N."/>
            <person name="Ovchinnikova G."/>
            <person name="Noll K."/>
        </authorList>
    </citation>
    <scope>NUCLEOTIDE SEQUENCE [LARGE SCALE GENOMIC DNA]</scope>
    <source>
        <strain evidence="2">ATCC BAA-1733 / DSM 21960 / TBF 19.5.1</strain>
    </source>
</reference>
<dbReference type="EMBL" id="CP001634">
    <property type="protein sequence ID" value="ACR80046.1"/>
    <property type="molecule type" value="Genomic_DNA"/>
</dbReference>
<dbReference type="RefSeq" id="WP_015868695.1">
    <property type="nucleotide sequence ID" value="NC_012785.1"/>
</dbReference>